<evidence type="ECO:0000313" key="8">
    <source>
        <dbReference type="EMBL" id="OWF37781.1"/>
    </source>
</evidence>
<comment type="caution">
    <text evidence="8">The sequence shown here is derived from an EMBL/GenBank/DDBJ whole genome shotgun (WGS) entry which is preliminary data.</text>
</comment>
<evidence type="ECO:0000256" key="1">
    <source>
        <dbReference type="ARBA" id="ARBA00004141"/>
    </source>
</evidence>
<evidence type="ECO:0000256" key="3">
    <source>
        <dbReference type="ARBA" id="ARBA00022989"/>
    </source>
</evidence>
<accession>A0A210PMS7</accession>
<dbReference type="Gene3D" id="1.20.1250.20">
    <property type="entry name" value="MFS general substrate transporter like domains"/>
    <property type="match status" value="1"/>
</dbReference>
<feature type="transmembrane region" description="Helical" evidence="5">
    <location>
        <begin position="119"/>
        <end position="140"/>
    </location>
</feature>
<evidence type="ECO:0000256" key="4">
    <source>
        <dbReference type="ARBA" id="ARBA00023136"/>
    </source>
</evidence>
<dbReference type="OrthoDB" id="2261376at2759"/>
<dbReference type="SUPFAM" id="SSF103473">
    <property type="entry name" value="MFS general substrate transporter"/>
    <property type="match status" value="1"/>
</dbReference>
<dbReference type="GO" id="GO:0016020">
    <property type="term" value="C:membrane"/>
    <property type="evidence" value="ECO:0007669"/>
    <property type="project" value="UniProtKB-SubCell"/>
</dbReference>
<dbReference type="InterPro" id="IPR036259">
    <property type="entry name" value="MFS_trans_sf"/>
</dbReference>
<dbReference type="PROSITE" id="PS50850">
    <property type="entry name" value="MFS"/>
    <property type="match status" value="1"/>
</dbReference>
<keyword evidence="3 5" id="KW-1133">Transmembrane helix</keyword>
<dbReference type="GO" id="GO:0022857">
    <property type="term" value="F:transmembrane transporter activity"/>
    <property type="evidence" value="ECO:0007669"/>
    <property type="project" value="InterPro"/>
</dbReference>
<dbReference type="EMBL" id="NEDP02005580">
    <property type="protein sequence ID" value="OWF37781.1"/>
    <property type="molecule type" value="Genomic_DNA"/>
</dbReference>
<feature type="domain" description="Major facilitator superfamily (MFS) profile" evidence="7">
    <location>
        <begin position="1"/>
        <end position="266"/>
    </location>
</feature>
<evidence type="ECO:0000256" key="6">
    <source>
        <dbReference type="SAM" id="SignalP"/>
    </source>
</evidence>
<feature type="transmembrane region" description="Helical" evidence="5">
    <location>
        <begin position="242"/>
        <end position="261"/>
    </location>
</feature>
<comment type="subcellular location">
    <subcellularLocation>
        <location evidence="1">Membrane</location>
        <topology evidence="1">Multi-pass membrane protein</topology>
    </subcellularLocation>
</comment>
<dbReference type="Pfam" id="PF00083">
    <property type="entry name" value="Sugar_tr"/>
    <property type="match status" value="1"/>
</dbReference>
<dbReference type="InterPro" id="IPR020846">
    <property type="entry name" value="MFS_dom"/>
</dbReference>
<keyword evidence="4 5" id="KW-0472">Membrane</keyword>
<organism evidence="8 9">
    <name type="scientific">Mizuhopecten yessoensis</name>
    <name type="common">Japanese scallop</name>
    <name type="synonym">Patinopecten yessoensis</name>
    <dbReference type="NCBI Taxonomy" id="6573"/>
    <lineage>
        <taxon>Eukaryota</taxon>
        <taxon>Metazoa</taxon>
        <taxon>Spiralia</taxon>
        <taxon>Lophotrochozoa</taxon>
        <taxon>Mollusca</taxon>
        <taxon>Bivalvia</taxon>
        <taxon>Autobranchia</taxon>
        <taxon>Pteriomorphia</taxon>
        <taxon>Pectinida</taxon>
        <taxon>Pectinoidea</taxon>
        <taxon>Pectinidae</taxon>
        <taxon>Mizuhopecten</taxon>
    </lineage>
</organism>
<sequence length="310" mass="34274">MLLCAVVLLTVRLTSADVSWTPESPRWLVMKGRFDDAEGVVRRIAKFNKLPYPGDIMNAIRKEGVPLDDKNRKRFTALDLMTSSIIRNRTFLLFYLWFATSIGYYGLTFQITSLAGNKYLNFFIGASVEMVAYISVIYIIKRFGRRKPLTFYFLLAGSCCILAGVIPFAGTGDDISKASTSFAIIGRFGMGGVFSVILVYTSELYPTVIRSIGMGGCYFLTRVGGLLAPQILLLGDYTHKSVPIIAFGALSVIGGFLTLILPETLGRKLPDSIEDAEKMRGNKIIKNVDERSNRTPAVNEGFNGDTQTHL</sequence>
<dbReference type="Proteomes" id="UP000242188">
    <property type="component" value="Unassembled WGS sequence"/>
</dbReference>
<evidence type="ECO:0000259" key="7">
    <source>
        <dbReference type="PROSITE" id="PS50850"/>
    </source>
</evidence>
<reference evidence="8 9" key="1">
    <citation type="journal article" date="2017" name="Nat. Ecol. Evol.">
        <title>Scallop genome provides insights into evolution of bilaterian karyotype and development.</title>
        <authorList>
            <person name="Wang S."/>
            <person name="Zhang J."/>
            <person name="Jiao W."/>
            <person name="Li J."/>
            <person name="Xun X."/>
            <person name="Sun Y."/>
            <person name="Guo X."/>
            <person name="Huan P."/>
            <person name="Dong B."/>
            <person name="Zhang L."/>
            <person name="Hu X."/>
            <person name="Sun X."/>
            <person name="Wang J."/>
            <person name="Zhao C."/>
            <person name="Wang Y."/>
            <person name="Wang D."/>
            <person name="Huang X."/>
            <person name="Wang R."/>
            <person name="Lv J."/>
            <person name="Li Y."/>
            <person name="Zhang Z."/>
            <person name="Liu B."/>
            <person name="Lu W."/>
            <person name="Hui Y."/>
            <person name="Liang J."/>
            <person name="Zhou Z."/>
            <person name="Hou R."/>
            <person name="Li X."/>
            <person name="Liu Y."/>
            <person name="Li H."/>
            <person name="Ning X."/>
            <person name="Lin Y."/>
            <person name="Zhao L."/>
            <person name="Xing Q."/>
            <person name="Dou J."/>
            <person name="Li Y."/>
            <person name="Mao J."/>
            <person name="Guo H."/>
            <person name="Dou H."/>
            <person name="Li T."/>
            <person name="Mu C."/>
            <person name="Jiang W."/>
            <person name="Fu Q."/>
            <person name="Fu X."/>
            <person name="Miao Y."/>
            <person name="Liu J."/>
            <person name="Yu Q."/>
            <person name="Li R."/>
            <person name="Liao H."/>
            <person name="Li X."/>
            <person name="Kong Y."/>
            <person name="Jiang Z."/>
            <person name="Chourrout D."/>
            <person name="Li R."/>
            <person name="Bao Z."/>
        </authorList>
    </citation>
    <scope>NUCLEOTIDE SEQUENCE [LARGE SCALE GENOMIC DNA]</scope>
    <source>
        <strain evidence="8 9">PY_sf001</strain>
    </source>
</reference>
<keyword evidence="2 5" id="KW-0812">Transmembrane</keyword>
<name>A0A210PMS7_MIZYE</name>
<evidence type="ECO:0000256" key="5">
    <source>
        <dbReference type="SAM" id="Phobius"/>
    </source>
</evidence>
<feature type="chain" id="PRO_5013392666" evidence="6">
    <location>
        <begin position="17"/>
        <end position="310"/>
    </location>
</feature>
<dbReference type="AlphaFoldDB" id="A0A210PMS7"/>
<evidence type="ECO:0000313" key="9">
    <source>
        <dbReference type="Proteomes" id="UP000242188"/>
    </source>
</evidence>
<keyword evidence="9" id="KW-1185">Reference proteome</keyword>
<feature type="signal peptide" evidence="6">
    <location>
        <begin position="1"/>
        <end position="16"/>
    </location>
</feature>
<feature type="transmembrane region" description="Helical" evidence="5">
    <location>
        <begin position="212"/>
        <end position="235"/>
    </location>
</feature>
<dbReference type="PANTHER" id="PTHR24064">
    <property type="entry name" value="SOLUTE CARRIER FAMILY 22 MEMBER"/>
    <property type="match status" value="1"/>
</dbReference>
<dbReference type="InterPro" id="IPR005828">
    <property type="entry name" value="MFS_sugar_transport-like"/>
</dbReference>
<keyword evidence="6" id="KW-0732">Signal</keyword>
<feature type="transmembrane region" description="Helical" evidence="5">
    <location>
        <begin position="90"/>
        <end position="107"/>
    </location>
</feature>
<proteinExistence type="predicted"/>
<feature type="transmembrane region" description="Helical" evidence="5">
    <location>
        <begin position="182"/>
        <end position="200"/>
    </location>
</feature>
<gene>
    <name evidence="8" type="ORF">KP79_PYT15636</name>
</gene>
<evidence type="ECO:0000256" key="2">
    <source>
        <dbReference type="ARBA" id="ARBA00022692"/>
    </source>
</evidence>
<protein>
    <submittedName>
        <fullName evidence="8">Solute carrier family 22 member 5</fullName>
    </submittedName>
</protein>
<feature type="transmembrane region" description="Helical" evidence="5">
    <location>
        <begin position="152"/>
        <end position="170"/>
    </location>
</feature>